<comment type="caution">
    <text evidence="2">The sequence shown here is derived from an EMBL/GenBank/DDBJ whole genome shotgun (WGS) entry which is preliminary data.</text>
</comment>
<organism evidence="2 3">
    <name type="scientific">Piromyces finnis</name>
    <dbReference type="NCBI Taxonomy" id="1754191"/>
    <lineage>
        <taxon>Eukaryota</taxon>
        <taxon>Fungi</taxon>
        <taxon>Fungi incertae sedis</taxon>
        <taxon>Chytridiomycota</taxon>
        <taxon>Chytridiomycota incertae sedis</taxon>
        <taxon>Neocallimastigomycetes</taxon>
        <taxon>Neocallimastigales</taxon>
        <taxon>Neocallimastigaceae</taxon>
        <taxon>Piromyces</taxon>
    </lineage>
</organism>
<keyword evidence="3" id="KW-1185">Reference proteome</keyword>
<dbReference type="EMBL" id="MCFH01000028">
    <property type="protein sequence ID" value="ORX48118.1"/>
    <property type="molecule type" value="Genomic_DNA"/>
</dbReference>
<dbReference type="InterPro" id="IPR052111">
    <property type="entry name" value="Spermatogenesis_Ciliary_MAP"/>
</dbReference>
<dbReference type="GO" id="GO:0008017">
    <property type="term" value="F:microtubule binding"/>
    <property type="evidence" value="ECO:0007669"/>
    <property type="project" value="TreeGrafter"/>
</dbReference>
<dbReference type="STRING" id="1754191.A0A1Y1V603"/>
<dbReference type="SUPFAM" id="SSF47576">
    <property type="entry name" value="Calponin-homology domain, CH-domain"/>
    <property type="match status" value="1"/>
</dbReference>
<proteinExistence type="predicted"/>
<dbReference type="PROSITE" id="PS50021">
    <property type="entry name" value="CH"/>
    <property type="match status" value="1"/>
</dbReference>
<reference evidence="2 3" key="1">
    <citation type="submission" date="2016-08" db="EMBL/GenBank/DDBJ databases">
        <title>Genomes of anaerobic fungi encode conserved fungal cellulosomes for biomass hydrolysis.</title>
        <authorList>
            <consortium name="DOE Joint Genome Institute"/>
            <person name="Haitjema C.H."/>
            <person name="Gilmore S.P."/>
            <person name="Henske J.K."/>
            <person name="Solomon K.V."/>
            <person name="De Groot R."/>
            <person name="Kuo A."/>
            <person name="Mondo S.J."/>
            <person name="Salamov A.A."/>
            <person name="Labutti K."/>
            <person name="Zhao Z."/>
            <person name="Chiniquy J."/>
            <person name="Barry K."/>
            <person name="Brewer H.M."/>
            <person name="Purvine S.O."/>
            <person name="Wright A.T."/>
            <person name="Boxma B."/>
            <person name="Van Alen T."/>
            <person name="Hackstein J.H."/>
            <person name="Baker S.E."/>
            <person name="Grigoriev I.V."/>
            <person name="O'Malley M.A."/>
        </authorList>
    </citation>
    <scope>NUCLEOTIDE SEQUENCE [LARGE SCALE GENOMIC DNA]</scope>
    <source>
        <strain evidence="3">finn</strain>
    </source>
</reference>
<evidence type="ECO:0000313" key="2">
    <source>
        <dbReference type="EMBL" id="ORX48118.1"/>
    </source>
</evidence>
<dbReference type="GO" id="GO:0005930">
    <property type="term" value="C:axoneme"/>
    <property type="evidence" value="ECO:0007669"/>
    <property type="project" value="TreeGrafter"/>
</dbReference>
<name>A0A1Y1V603_9FUNG</name>
<reference evidence="2 3" key="2">
    <citation type="submission" date="2016-08" db="EMBL/GenBank/DDBJ databases">
        <title>Pervasive Adenine N6-methylation of Active Genes in Fungi.</title>
        <authorList>
            <consortium name="DOE Joint Genome Institute"/>
            <person name="Mondo S.J."/>
            <person name="Dannebaum R.O."/>
            <person name="Kuo R.C."/>
            <person name="Labutti K."/>
            <person name="Haridas S."/>
            <person name="Kuo A."/>
            <person name="Salamov A."/>
            <person name="Ahrendt S.R."/>
            <person name="Lipzen A."/>
            <person name="Sullivan W."/>
            <person name="Andreopoulos W.B."/>
            <person name="Clum A."/>
            <person name="Lindquist E."/>
            <person name="Daum C."/>
            <person name="Ramamoorthy G.K."/>
            <person name="Gryganskyi A."/>
            <person name="Culley D."/>
            <person name="Magnuson J.K."/>
            <person name="James T.Y."/>
            <person name="O'Malley M.A."/>
            <person name="Stajich J.E."/>
            <person name="Spatafora J.W."/>
            <person name="Visel A."/>
            <person name="Grigoriev I.V."/>
        </authorList>
    </citation>
    <scope>NUCLEOTIDE SEQUENCE [LARGE SCALE GENOMIC DNA]</scope>
    <source>
        <strain evidence="3">finn</strain>
    </source>
</reference>
<dbReference type="GO" id="GO:0051493">
    <property type="term" value="P:regulation of cytoskeleton organization"/>
    <property type="evidence" value="ECO:0007669"/>
    <property type="project" value="TreeGrafter"/>
</dbReference>
<dbReference type="AlphaFoldDB" id="A0A1Y1V603"/>
<dbReference type="PANTHER" id="PTHR12509">
    <property type="entry name" value="SPERMATOGENESIS-ASSOCIATED 4-RELATED"/>
    <property type="match status" value="1"/>
</dbReference>
<accession>A0A1Y1V603</accession>
<sequence length="790" mass="91413">MATFPRELLKWLQSLNITSSIKNVKFDFGNGFVVAEILNRYYPQDVRLNSFDTGQSKNCRKENWQLLKRMFNKFGISVLENDINDLVNKRMNSGETAARIISALYSFFLKKNVKPPKSSGYIRKNSESASNGEDNIQIENNKEALKLMLIDNQKVNEATLIKKDETNYNIYLLEYIFGLFEYKGPKKIFDKTFLEINNLSTIFLDLISKTTNENIQNSIEEFKNKQDDFVNLIQNSNSDDIIFLIQLCAHILSLNTINKKSFKVSVIIIPIIFSSIKKSIGSEGIKLLYNSNSYDEIINGMTIEKIPFFSGCIEAIANGFPIEEKQTQDIYDKIKKSLHQKNINYELAFITTISVIDPSHAYFHINSVLSILNAENETNIIDYSAILHFFSILIPSISTDFIIPLLRKFNILKKGIKNKIEQLHSIKDMDIETNDNARNGLIRSWIRFLTVIIEVLGETTYSNGNTNSFPIKKKEIKNKNKINNTTTNGNTNANNNTESRCSSAYSLRSNDSSRLTTQKTNINFNKTFIHKKKNIKDSSIELPNGEIIELPSSLEDLNLDEIYPPTIFCKEIVNEALNELVLLLPTLCGTNLKIVLFLLAPNLTLYTNLCQEFVKHSVRISLKELYEIFPLSDDTDKLYTYSIDWQVPYFNSIEKITCFEITDDWRFCYCMGFINMMKGNENKYYYEYLEYFIRKSNHPMPVIMENVLIAMANDENQLKYGLSILEHLTFTDEHLLKLLTTVLYIMEYSSNNTKTTLQKWLSHKTTEEEKIHMNKIKKWINNETQKMINC</sequence>
<dbReference type="InterPro" id="IPR010441">
    <property type="entry name" value="CH_2"/>
</dbReference>
<gene>
    <name evidence="2" type="ORF">BCR36DRAFT_413269</name>
</gene>
<dbReference type="Proteomes" id="UP000193719">
    <property type="component" value="Unassembled WGS sequence"/>
</dbReference>
<dbReference type="PANTHER" id="PTHR12509:SF8">
    <property type="entry name" value="SPERMATOGENESIS-ASSOCIATED PROTEIN 4"/>
    <property type="match status" value="1"/>
</dbReference>
<evidence type="ECO:0000313" key="3">
    <source>
        <dbReference type="Proteomes" id="UP000193719"/>
    </source>
</evidence>
<dbReference type="InterPro" id="IPR001715">
    <property type="entry name" value="CH_dom"/>
</dbReference>
<dbReference type="Pfam" id="PF06294">
    <property type="entry name" value="CH_2"/>
    <property type="match status" value="1"/>
</dbReference>
<dbReference type="Gene3D" id="1.10.418.10">
    <property type="entry name" value="Calponin-like domain"/>
    <property type="match status" value="1"/>
</dbReference>
<feature type="domain" description="Calponin-homology (CH)" evidence="1">
    <location>
        <begin position="2"/>
        <end position="109"/>
    </location>
</feature>
<dbReference type="OrthoDB" id="62528at2759"/>
<evidence type="ECO:0000259" key="1">
    <source>
        <dbReference type="PROSITE" id="PS50021"/>
    </source>
</evidence>
<protein>
    <recommendedName>
        <fullName evidence="1">Calponin-homology (CH) domain-containing protein</fullName>
    </recommendedName>
</protein>
<dbReference type="InterPro" id="IPR036872">
    <property type="entry name" value="CH_dom_sf"/>
</dbReference>